<evidence type="ECO:0000256" key="2">
    <source>
        <dbReference type="ARBA" id="ARBA00012485"/>
    </source>
</evidence>
<dbReference type="SMART" id="SM00119">
    <property type="entry name" value="HECTc"/>
    <property type="match status" value="1"/>
</dbReference>
<dbReference type="PROSITE" id="PS50237">
    <property type="entry name" value="HECT"/>
    <property type="match status" value="1"/>
</dbReference>
<reference evidence="7" key="1">
    <citation type="journal article" date="2020" name="J. Eukaryot. Microbiol.">
        <title>De novo Sequencing, Assembly and Annotation of the Transcriptome for the Free-Living Testate Amoeba Arcella intermedia.</title>
        <authorList>
            <person name="Ribeiro G.M."/>
            <person name="Porfirio-Sousa A.L."/>
            <person name="Maurer-Alcala X.X."/>
            <person name="Katz L.A."/>
            <person name="Lahr D.J.G."/>
        </authorList>
    </citation>
    <scope>NUCLEOTIDE SEQUENCE</scope>
</reference>
<dbReference type="EMBL" id="GIBP01010127">
    <property type="protein sequence ID" value="NDV39096.1"/>
    <property type="molecule type" value="Transcribed_RNA"/>
</dbReference>
<dbReference type="FunFam" id="3.30.2410.10:FF:000011">
    <property type="entry name" value="Putative Ubiquitin-protein ligase E3C"/>
    <property type="match status" value="1"/>
</dbReference>
<feature type="active site" description="Glycyl thioester intermediate" evidence="5">
    <location>
        <position position="107"/>
    </location>
</feature>
<feature type="domain" description="HECT" evidence="6">
    <location>
        <begin position="1"/>
        <end position="139"/>
    </location>
</feature>
<dbReference type="Pfam" id="PF00632">
    <property type="entry name" value="HECT"/>
    <property type="match status" value="1"/>
</dbReference>
<dbReference type="GO" id="GO:0006511">
    <property type="term" value="P:ubiquitin-dependent protein catabolic process"/>
    <property type="evidence" value="ECO:0007669"/>
    <property type="project" value="TreeGrafter"/>
</dbReference>
<proteinExistence type="predicted"/>
<dbReference type="Gene3D" id="3.30.2410.10">
    <property type="entry name" value="Hect, E3 ligase catalytic domain"/>
    <property type="match status" value="1"/>
</dbReference>
<accession>A0A6B2LPZ2</accession>
<evidence type="ECO:0000256" key="1">
    <source>
        <dbReference type="ARBA" id="ARBA00000885"/>
    </source>
</evidence>
<dbReference type="PANTHER" id="PTHR45700:SF2">
    <property type="entry name" value="UBIQUITIN-PROTEIN LIGASE E3C"/>
    <property type="match status" value="1"/>
</dbReference>
<evidence type="ECO:0000313" key="7">
    <source>
        <dbReference type="EMBL" id="NDV39096.1"/>
    </source>
</evidence>
<evidence type="ECO:0000256" key="3">
    <source>
        <dbReference type="ARBA" id="ARBA00022679"/>
    </source>
</evidence>
<evidence type="ECO:0000259" key="6">
    <source>
        <dbReference type="PROSITE" id="PS50237"/>
    </source>
</evidence>
<dbReference type="PANTHER" id="PTHR45700">
    <property type="entry name" value="UBIQUITIN-PROTEIN LIGASE E3C"/>
    <property type="match status" value="1"/>
</dbReference>
<evidence type="ECO:0000256" key="5">
    <source>
        <dbReference type="PROSITE-ProRule" id="PRU00104"/>
    </source>
</evidence>
<evidence type="ECO:0000256" key="4">
    <source>
        <dbReference type="ARBA" id="ARBA00022786"/>
    </source>
</evidence>
<keyword evidence="4 5" id="KW-0833">Ubl conjugation pathway</keyword>
<dbReference type="AlphaFoldDB" id="A0A6B2LPZ2"/>
<protein>
    <recommendedName>
        <fullName evidence="2">HECT-type E3 ubiquitin transferase</fullName>
        <ecNumber evidence="2">2.3.2.26</ecNumber>
    </recommendedName>
</protein>
<comment type="catalytic activity">
    <reaction evidence="1">
        <text>S-ubiquitinyl-[E2 ubiquitin-conjugating enzyme]-L-cysteine + [acceptor protein]-L-lysine = [E2 ubiquitin-conjugating enzyme]-L-cysteine + N(6)-ubiquitinyl-[acceptor protein]-L-lysine.</text>
        <dbReference type="EC" id="2.3.2.26"/>
    </reaction>
</comment>
<dbReference type="SUPFAM" id="SSF56204">
    <property type="entry name" value="Hect, E3 ligase catalytic domain"/>
    <property type="match status" value="1"/>
</dbReference>
<dbReference type="EC" id="2.3.2.26" evidence="2"/>
<name>A0A6B2LPZ2_9EUKA</name>
<dbReference type="InterPro" id="IPR035983">
    <property type="entry name" value="Hect_E3_ubiquitin_ligase"/>
</dbReference>
<sequence>MMMVVSYDWLRFFNSYELGLLISGNKSKIDLDDLRQHTKYSNGYHDSHRTILMFWQAMYELPQEHLASFLKFVTSCSKAPLLGFKELSPPFCVHKSSIGYMPSATTCVNQFKLPPYEDYQTLKEKLLYAITSNSGFELS</sequence>
<dbReference type="InterPro" id="IPR044611">
    <property type="entry name" value="E3A/B/C-like"/>
</dbReference>
<dbReference type="GO" id="GO:0061630">
    <property type="term" value="F:ubiquitin protein ligase activity"/>
    <property type="evidence" value="ECO:0007669"/>
    <property type="project" value="UniProtKB-EC"/>
</dbReference>
<dbReference type="GO" id="GO:0000209">
    <property type="term" value="P:protein polyubiquitination"/>
    <property type="evidence" value="ECO:0007669"/>
    <property type="project" value="InterPro"/>
</dbReference>
<keyword evidence="3" id="KW-0808">Transferase</keyword>
<dbReference type="InterPro" id="IPR000569">
    <property type="entry name" value="HECT_dom"/>
</dbReference>
<organism evidence="7">
    <name type="scientific">Arcella intermedia</name>
    <dbReference type="NCBI Taxonomy" id="1963864"/>
    <lineage>
        <taxon>Eukaryota</taxon>
        <taxon>Amoebozoa</taxon>
        <taxon>Tubulinea</taxon>
        <taxon>Elardia</taxon>
        <taxon>Arcellinida</taxon>
        <taxon>Sphaerothecina</taxon>
        <taxon>Arcellidae</taxon>
        <taxon>Arcella</taxon>
    </lineage>
</organism>